<gene>
    <name evidence="6" type="ORF">SAMN04490355_101867</name>
</gene>
<evidence type="ECO:0000313" key="7">
    <source>
        <dbReference type="Proteomes" id="UP000199520"/>
    </source>
</evidence>
<dbReference type="Gene3D" id="3.90.1150.10">
    <property type="entry name" value="Aspartate Aminotransferase, domain 1"/>
    <property type="match status" value="1"/>
</dbReference>
<protein>
    <submittedName>
        <fullName evidence="6">Cystathionine gamma-synthase</fullName>
    </submittedName>
</protein>
<evidence type="ECO:0000256" key="1">
    <source>
        <dbReference type="ARBA" id="ARBA00001933"/>
    </source>
</evidence>
<evidence type="ECO:0000256" key="3">
    <source>
        <dbReference type="ARBA" id="ARBA00022898"/>
    </source>
</evidence>
<dbReference type="InterPro" id="IPR015422">
    <property type="entry name" value="PyrdxlP-dep_Trfase_small"/>
</dbReference>
<dbReference type="GO" id="GO:0016846">
    <property type="term" value="F:carbon-sulfur lyase activity"/>
    <property type="evidence" value="ECO:0007669"/>
    <property type="project" value="TreeGrafter"/>
</dbReference>
<dbReference type="FunFam" id="3.90.1150.10:FF:000033">
    <property type="entry name" value="Cystathionine gamma-synthase"/>
    <property type="match status" value="1"/>
</dbReference>
<dbReference type="SUPFAM" id="SSF53383">
    <property type="entry name" value="PLP-dependent transferases"/>
    <property type="match status" value="1"/>
</dbReference>
<sequence length="378" mass="41088">MRLDSKIVHIGVCTDEKTGAISTPVYQSATFRHPALGESTGFDYTRSQNPTRKVLEEGIAALENGAVGLAFASGMAAVTAILMLYKTGDHLVVVEDCYGGTYRVIDKIFSNFGLTVSFVDGSNIEEVAQSITSATKAILVETPTNPLMKIVDIRAIVKLAKGNDIHVIVDNTFLTPYFQRPLELGADVVIHSGSKYLAGHNDLVCGLVVARDAELGASIRYIQNSTGAILGPNDSWLLIRSMKTLALRMEKHNQNSQIIAQWLTRHSKVVKVYYPGLADHQGKDIHDSQASGYGGMLSFAVDNPERVKKVLRKVQMIRFAESLGGVESLITLPAVQTHADVPIEVRERLGISDCLLRLSIGIEDASDIINDLEQALAD</sequence>
<keyword evidence="3 4" id="KW-0663">Pyridoxal phosphate</keyword>
<dbReference type="FunFam" id="3.40.640.10:FF:000009">
    <property type="entry name" value="Cystathionine gamma-synthase homolog"/>
    <property type="match status" value="1"/>
</dbReference>
<name>A0A1I4KMJ4_9FIRM</name>
<dbReference type="Pfam" id="PF01053">
    <property type="entry name" value="Cys_Met_Meta_PP"/>
    <property type="match status" value="1"/>
</dbReference>
<dbReference type="GO" id="GO:0009086">
    <property type="term" value="P:methionine biosynthetic process"/>
    <property type="evidence" value="ECO:0007669"/>
    <property type="project" value="UniProtKB-ARBA"/>
</dbReference>
<dbReference type="Proteomes" id="UP000199520">
    <property type="component" value="Unassembled WGS sequence"/>
</dbReference>
<evidence type="ECO:0000256" key="5">
    <source>
        <dbReference type="RuleBase" id="RU362118"/>
    </source>
</evidence>
<dbReference type="PANTHER" id="PTHR11808:SF90">
    <property type="entry name" value="CYSTATHIONINE GAMMA-SYNTHASE"/>
    <property type="match status" value="1"/>
</dbReference>
<dbReference type="PIRSF" id="PIRSF001434">
    <property type="entry name" value="CGS"/>
    <property type="match status" value="1"/>
</dbReference>
<dbReference type="InterPro" id="IPR015424">
    <property type="entry name" value="PyrdxlP-dep_Trfase"/>
</dbReference>
<dbReference type="InterPro" id="IPR015421">
    <property type="entry name" value="PyrdxlP-dep_Trfase_major"/>
</dbReference>
<evidence type="ECO:0000313" key="6">
    <source>
        <dbReference type="EMBL" id="SFL79766.1"/>
    </source>
</evidence>
<evidence type="ECO:0000256" key="4">
    <source>
        <dbReference type="PIRSR" id="PIRSR001434-2"/>
    </source>
</evidence>
<organism evidence="6 7">
    <name type="scientific">Pelosinus propionicus DSM 13327</name>
    <dbReference type="NCBI Taxonomy" id="1123291"/>
    <lineage>
        <taxon>Bacteria</taxon>
        <taxon>Bacillati</taxon>
        <taxon>Bacillota</taxon>
        <taxon>Negativicutes</taxon>
        <taxon>Selenomonadales</taxon>
        <taxon>Sporomusaceae</taxon>
        <taxon>Pelosinus</taxon>
    </lineage>
</organism>
<dbReference type="CDD" id="cd00614">
    <property type="entry name" value="CGS_like"/>
    <property type="match status" value="1"/>
</dbReference>
<comment type="similarity">
    <text evidence="2 5">Belongs to the trans-sulfuration enzymes family.</text>
</comment>
<dbReference type="GO" id="GO:0019346">
    <property type="term" value="P:transsulfuration"/>
    <property type="evidence" value="ECO:0007669"/>
    <property type="project" value="InterPro"/>
</dbReference>
<dbReference type="EMBL" id="FOTS01000018">
    <property type="protein sequence ID" value="SFL79766.1"/>
    <property type="molecule type" value="Genomic_DNA"/>
</dbReference>
<dbReference type="RefSeq" id="WP_090936995.1">
    <property type="nucleotide sequence ID" value="NZ_FOTS01000018.1"/>
</dbReference>
<evidence type="ECO:0000256" key="2">
    <source>
        <dbReference type="ARBA" id="ARBA00009077"/>
    </source>
</evidence>
<dbReference type="GO" id="GO:0005737">
    <property type="term" value="C:cytoplasm"/>
    <property type="evidence" value="ECO:0007669"/>
    <property type="project" value="TreeGrafter"/>
</dbReference>
<dbReference type="AlphaFoldDB" id="A0A1I4KMJ4"/>
<dbReference type="GO" id="GO:0030170">
    <property type="term" value="F:pyridoxal phosphate binding"/>
    <property type="evidence" value="ECO:0007669"/>
    <property type="project" value="InterPro"/>
</dbReference>
<keyword evidence="7" id="KW-1185">Reference proteome</keyword>
<reference evidence="7" key="1">
    <citation type="submission" date="2016-10" db="EMBL/GenBank/DDBJ databases">
        <authorList>
            <person name="Varghese N."/>
            <person name="Submissions S."/>
        </authorList>
    </citation>
    <scope>NUCLEOTIDE SEQUENCE [LARGE SCALE GENOMIC DNA]</scope>
    <source>
        <strain evidence="7">DSM 13327</strain>
    </source>
</reference>
<dbReference type="InterPro" id="IPR000277">
    <property type="entry name" value="Cys/Met-Metab_PyrdxlP-dep_enz"/>
</dbReference>
<accession>A0A1I4KMJ4</accession>
<dbReference type="STRING" id="1123291.SAMN04490355_101867"/>
<dbReference type="OrthoDB" id="9780685at2"/>
<comment type="cofactor">
    <cofactor evidence="1 5">
        <name>pyridoxal 5'-phosphate</name>
        <dbReference type="ChEBI" id="CHEBI:597326"/>
    </cofactor>
</comment>
<proteinExistence type="inferred from homology"/>
<dbReference type="Gene3D" id="3.40.640.10">
    <property type="entry name" value="Type I PLP-dependent aspartate aminotransferase-like (Major domain)"/>
    <property type="match status" value="1"/>
</dbReference>
<feature type="modified residue" description="N6-(pyridoxal phosphate)lysine" evidence="4">
    <location>
        <position position="195"/>
    </location>
</feature>
<dbReference type="PANTHER" id="PTHR11808">
    <property type="entry name" value="TRANS-SULFURATION ENZYME FAMILY MEMBER"/>
    <property type="match status" value="1"/>
</dbReference>